<dbReference type="AlphaFoldDB" id="I4B1D0"/>
<dbReference type="HOGENOM" id="CLU_1634659_0_0_12"/>
<dbReference type="RefSeq" id="WP_014801607.1">
    <property type="nucleotide sequence ID" value="NC_018020.1"/>
</dbReference>
<feature type="transmembrane region" description="Helical" evidence="2">
    <location>
        <begin position="16"/>
        <end position="37"/>
    </location>
</feature>
<dbReference type="STRING" id="869212.Turpa_0431"/>
<evidence type="ECO:0000256" key="1">
    <source>
        <dbReference type="SAM" id="Coils"/>
    </source>
</evidence>
<keyword evidence="2" id="KW-0472">Membrane</keyword>
<gene>
    <name evidence="3" type="ordered locus">Turpa_0431</name>
</gene>
<keyword evidence="4" id="KW-1185">Reference proteome</keyword>
<evidence type="ECO:0008006" key="5">
    <source>
        <dbReference type="Google" id="ProtNLM"/>
    </source>
</evidence>
<name>I4B1D0_TURPD</name>
<protein>
    <recommendedName>
        <fullName evidence="5">Septum formation initiator</fullName>
    </recommendedName>
</protein>
<sequence>MLTRRIGHFFERSREHWLFVPLFVLLILSFIYVFFIGDKGLMAYRVRIKEKEELKEQIESFNRQKSELRQKLTMLRNKDMAVQKFSKDFYLFQEKVRILKFRESADEKTAEASAAADLATTQKFYIVFTSVLIALVTLFFYRRNSARIMADKVRPFALGDEI</sequence>
<keyword evidence="2" id="KW-0812">Transmembrane</keyword>
<evidence type="ECO:0000256" key="2">
    <source>
        <dbReference type="SAM" id="Phobius"/>
    </source>
</evidence>
<feature type="coiled-coil region" evidence="1">
    <location>
        <begin position="44"/>
        <end position="78"/>
    </location>
</feature>
<dbReference type="EMBL" id="CP002959">
    <property type="protein sequence ID" value="AFM11087.1"/>
    <property type="molecule type" value="Genomic_DNA"/>
</dbReference>
<feature type="transmembrane region" description="Helical" evidence="2">
    <location>
        <begin position="124"/>
        <end position="141"/>
    </location>
</feature>
<keyword evidence="1" id="KW-0175">Coiled coil</keyword>
<reference evidence="3 4" key="1">
    <citation type="submission" date="2012-06" db="EMBL/GenBank/DDBJ databases">
        <title>The complete chromosome of genome of Turneriella parva DSM 21527.</title>
        <authorList>
            <consortium name="US DOE Joint Genome Institute (JGI-PGF)"/>
            <person name="Lucas S."/>
            <person name="Han J."/>
            <person name="Lapidus A."/>
            <person name="Bruce D."/>
            <person name="Goodwin L."/>
            <person name="Pitluck S."/>
            <person name="Peters L."/>
            <person name="Kyrpides N."/>
            <person name="Mavromatis K."/>
            <person name="Ivanova N."/>
            <person name="Mikhailova N."/>
            <person name="Chertkov O."/>
            <person name="Detter J.C."/>
            <person name="Tapia R."/>
            <person name="Han C."/>
            <person name="Land M."/>
            <person name="Hauser L."/>
            <person name="Markowitz V."/>
            <person name="Cheng J.-F."/>
            <person name="Hugenholtz P."/>
            <person name="Woyke T."/>
            <person name="Wu D."/>
            <person name="Gronow S."/>
            <person name="Wellnitz S."/>
            <person name="Brambilla E."/>
            <person name="Klenk H.-P."/>
            <person name="Eisen J.A."/>
        </authorList>
    </citation>
    <scope>NUCLEOTIDE SEQUENCE [LARGE SCALE GENOMIC DNA]</scope>
    <source>
        <strain evidence="4">ATCC BAA-1111 / DSM 21527 / NCTC 11395 / H</strain>
    </source>
</reference>
<evidence type="ECO:0000313" key="3">
    <source>
        <dbReference type="EMBL" id="AFM11087.1"/>
    </source>
</evidence>
<evidence type="ECO:0000313" key="4">
    <source>
        <dbReference type="Proteomes" id="UP000006048"/>
    </source>
</evidence>
<keyword evidence="2" id="KW-1133">Transmembrane helix</keyword>
<proteinExistence type="predicted"/>
<organism evidence="3 4">
    <name type="scientific">Turneriella parva (strain ATCC BAA-1111 / DSM 21527 / NCTC 11395 / H)</name>
    <name type="common">Leptospira parva</name>
    <dbReference type="NCBI Taxonomy" id="869212"/>
    <lineage>
        <taxon>Bacteria</taxon>
        <taxon>Pseudomonadati</taxon>
        <taxon>Spirochaetota</taxon>
        <taxon>Spirochaetia</taxon>
        <taxon>Leptospirales</taxon>
        <taxon>Leptospiraceae</taxon>
        <taxon>Turneriella</taxon>
    </lineage>
</organism>
<dbReference type="Proteomes" id="UP000006048">
    <property type="component" value="Chromosome"/>
</dbReference>
<dbReference type="KEGG" id="tpx:Turpa_0431"/>
<accession>I4B1D0</accession>